<keyword evidence="2" id="KW-1185">Reference proteome</keyword>
<reference evidence="1 2" key="1">
    <citation type="journal article" date="2022" name="Plant J.">
        <title>Chromosome-level genome of Camellia lanceoleosa provides a valuable resource for understanding genome evolution and self-incompatibility.</title>
        <authorList>
            <person name="Gong W."/>
            <person name="Xiao S."/>
            <person name="Wang L."/>
            <person name="Liao Z."/>
            <person name="Chang Y."/>
            <person name="Mo W."/>
            <person name="Hu G."/>
            <person name="Li W."/>
            <person name="Zhao G."/>
            <person name="Zhu H."/>
            <person name="Hu X."/>
            <person name="Ji K."/>
            <person name="Xiang X."/>
            <person name="Song Q."/>
            <person name="Yuan D."/>
            <person name="Jin S."/>
            <person name="Zhang L."/>
        </authorList>
    </citation>
    <scope>NUCLEOTIDE SEQUENCE [LARGE SCALE GENOMIC DNA]</scope>
    <source>
        <strain evidence="1">SQ_2022a</strain>
    </source>
</reference>
<proteinExistence type="predicted"/>
<gene>
    <name evidence="1" type="ORF">LOK49_LG01G01232</name>
</gene>
<evidence type="ECO:0000313" key="2">
    <source>
        <dbReference type="Proteomes" id="UP001060215"/>
    </source>
</evidence>
<organism evidence="1 2">
    <name type="scientific">Camellia lanceoleosa</name>
    <dbReference type="NCBI Taxonomy" id="1840588"/>
    <lineage>
        <taxon>Eukaryota</taxon>
        <taxon>Viridiplantae</taxon>
        <taxon>Streptophyta</taxon>
        <taxon>Embryophyta</taxon>
        <taxon>Tracheophyta</taxon>
        <taxon>Spermatophyta</taxon>
        <taxon>Magnoliopsida</taxon>
        <taxon>eudicotyledons</taxon>
        <taxon>Gunneridae</taxon>
        <taxon>Pentapetalae</taxon>
        <taxon>asterids</taxon>
        <taxon>Ericales</taxon>
        <taxon>Theaceae</taxon>
        <taxon>Camellia</taxon>
    </lineage>
</organism>
<evidence type="ECO:0000313" key="1">
    <source>
        <dbReference type="EMBL" id="KAI8031260.1"/>
    </source>
</evidence>
<dbReference type="Proteomes" id="UP001060215">
    <property type="component" value="Chromosome 1"/>
</dbReference>
<name>A0ACC0J2U7_9ERIC</name>
<sequence>MFSVRLFSSRVLLWLLQASYQKSGINSLSSIYSHHLRRQSSCLLWEQLLMECSSICKMKTFKSKNDLYKYEQYLWDQWQKGQQIKEKGDRVRGRGVGEMGKHGKGRFCMDREGKGRERRGVAERNKVGGQ</sequence>
<comment type="caution">
    <text evidence="1">The sequence shown here is derived from an EMBL/GenBank/DDBJ whole genome shotgun (WGS) entry which is preliminary data.</text>
</comment>
<accession>A0ACC0J2U7</accession>
<dbReference type="EMBL" id="CM045758">
    <property type="protein sequence ID" value="KAI8031260.1"/>
    <property type="molecule type" value="Genomic_DNA"/>
</dbReference>
<protein>
    <submittedName>
        <fullName evidence="1">Uncharacterized protein</fullName>
    </submittedName>
</protein>